<dbReference type="PROSITE" id="PS50943">
    <property type="entry name" value="HTH_CROC1"/>
    <property type="match status" value="1"/>
</dbReference>
<reference evidence="2 3" key="1">
    <citation type="journal article" date="2014" name="ISME J.">
        <title>Candidatus Competibacter-lineage genomes retrieved from metagenomes reveal functional metabolic diversity.</title>
        <authorList>
            <person name="McIlroy S.J."/>
            <person name="Albertsen M."/>
            <person name="Andresen E.K."/>
            <person name="Saunders A.M."/>
            <person name="Kristiansen R."/>
            <person name="Stokholm-Bjerregaard M."/>
            <person name="Nielsen K.L."/>
            <person name="Nielsen P.H."/>
        </authorList>
    </citation>
    <scope>NUCLEOTIDE SEQUENCE [LARGE SCALE GENOMIC DNA]</scope>
    <source>
        <strain evidence="2 3">Run_B_J11</strain>
    </source>
</reference>
<dbReference type="Pfam" id="PF01381">
    <property type="entry name" value="HTH_3"/>
    <property type="match status" value="1"/>
</dbReference>
<dbReference type="OrthoDB" id="9772064at2"/>
<proteinExistence type="predicted"/>
<protein>
    <recommendedName>
        <fullName evidence="1">HTH cro/C1-type domain-containing protein</fullName>
    </recommendedName>
</protein>
<dbReference type="Gene3D" id="1.10.260.40">
    <property type="entry name" value="lambda repressor-like DNA-binding domains"/>
    <property type="match status" value="1"/>
</dbReference>
<dbReference type="InterPro" id="IPR010982">
    <property type="entry name" value="Lambda_DNA-bd_dom_sf"/>
</dbReference>
<evidence type="ECO:0000313" key="3">
    <source>
        <dbReference type="Proteomes" id="UP000019184"/>
    </source>
</evidence>
<keyword evidence="3" id="KW-1185">Reference proteome</keyword>
<sequence length="125" mass="13863">MPKKIPGPPSGEHKEFAVRFREACYQARHTIGETQLELARAFEVKSTTIHAWRHGMKLPSATTAQRIANGLNVSFDWLMTGRGDMRPAPATASKKTAQQIEKLDPRSRQIFEAMLDAATSAATKN</sequence>
<dbReference type="CDD" id="cd00093">
    <property type="entry name" value="HTH_XRE"/>
    <property type="match status" value="1"/>
</dbReference>
<gene>
    <name evidence="2" type="ORF">BN874_690030</name>
</gene>
<dbReference type="GO" id="GO:0003677">
    <property type="term" value="F:DNA binding"/>
    <property type="evidence" value="ECO:0007669"/>
    <property type="project" value="InterPro"/>
</dbReference>
<dbReference type="Proteomes" id="UP000019184">
    <property type="component" value="Unassembled WGS sequence"/>
</dbReference>
<dbReference type="EMBL" id="CBTK010000286">
    <property type="protein sequence ID" value="CDH46980.1"/>
    <property type="molecule type" value="Genomic_DNA"/>
</dbReference>
<accession>A0A7U7GF69</accession>
<dbReference type="InterPro" id="IPR001387">
    <property type="entry name" value="Cro/C1-type_HTH"/>
</dbReference>
<dbReference type="SMART" id="SM00530">
    <property type="entry name" value="HTH_XRE"/>
    <property type="match status" value="1"/>
</dbReference>
<comment type="caution">
    <text evidence="2">The sequence shown here is derived from an EMBL/GenBank/DDBJ whole genome shotgun (WGS) entry which is preliminary data.</text>
</comment>
<dbReference type="AlphaFoldDB" id="A0A7U7GF69"/>
<evidence type="ECO:0000313" key="2">
    <source>
        <dbReference type="EMBL" id="CDH46980.1"/>
    </source>
</evidence>
<dbReference type="RefSeq" id="WP_034435690.1">
    <property type="nucleotide sequence ID" value="NZ_CBTK010000286.1"/>
</dbReference>
<organism evidence="2 3">
    <name type="scientific">Candidatus Contendobacter odensis Run_B_J11</name>
    <dbReference type="NCBI Taxonomy" id="1400861"/>
    <lineage>
        <taxon>Bacteria</taxon>
        <taxon>Pseudomonadati</taxon>
        <taxon>Pseudomonadota</taxon>
        <taxon>Gammaproteobacteria</taxon>
        <taxon>Candidatus Competibacteraceae</taxon>
        <taxon>Candidatus Contendibacter</taxon>
    </lineage>
</organism>
<name>A0A7U7GF69_9GAMM</name>
<dbReference type="SUPFAM" id="SSF47413">
    <property type="entry name" value="lambda repressor-like DNA-binding domains"/>
    <property type="match status" value="1"/>
</dbReference>
<feature type="domain" description="HTH cro/C1-type" evidence="1">
    <location>
        <begin position="34"/>
        <end position="78"/>
    </location>
</feature>
<evidence type="ECO:0000259" key="1">
    <source>
        <dbReference type="PROSITE" id="PS50943"/>
    </source>
</evidence>